<keyword evidence="2 4" id="KW-0694">RNA-binding</keyword>
<feature type="compositionally biased region" description="Basic and acidic residues" evidence="5">
    <location>
        <begin position="200"/>
        <end position="233"/>
    </location>
</feature>
<name>A0ABD0WJZ2_UMBPY</name>
<evidence type="ECO:0000256" key="1">
    <source>
        <dbReference type="ARBA" id="ARBA00004642"/>
    </source>
</evidence>
<evidence type="ECO:0000313" key="8">
    <source>
        <dbReference type="Proteomes" id="UP001557470"/>
    </source>
</evidence>
<keyword evidence="8" id="KW-1185">Reference proteome</keyword>
<proteinExistence type="predicted"/>
<feature type="compositionally biased region" description="Polar residues" evidence="5">
    <location>
        <begin position="156"/>
        <end position="176"/>
    </location>
</feature>
<feature type="compositionally biased region" description="Polar residues" evidence="5">
    <location>
        <begin position="66"/>
        <end position="84"/>
    </location>
</feature>
<feature type="region of interest" description="Disordered" evidence="5">
    <location>
        <begin position="66"/>
        <end position="116"/>
    </location>
</feature>
<dbReference type="Proteomes" id="UP001557470">
    <property type="component" value="Unassembled WGS sequence"/>
</dbReference>
<dbReference type="InterPro" id="IPR052285">
    <property type="entry name" value="NEXT_complex_subunit"/>
</dbReference>
<sequence length="233" mass="26223">MGVSDETDRTLFVGNLDPNVTEELLFELFLQAGPLYKVKIPKDNDGKQKGFGFVCFKHEFRAGSSHINNPVNSQNQSPVNTPSPHGSGGRYEKSRDQMGSPSFSPPQHIQRSFSSPDSLQRRVLMNNIWQLQIQQQQLQSMHGGIPAYGNGLLGQPPQSQRAGGPCQQESSSQRGNSHYGREMHSGGSDDTGSSRHHRSQRDDQYRHDSRSGSSHSREDRCRDGSRDNRWRRY</sequence>
<feature type="domain" description="RRM" evidence="6">
    <location>
        <begin position="9"/>
        <end position="59"/>
    </location>
</feature>
<dbReference type="EMBL" id="JAGEUA010000006">
    <property type="protein sequence ID" value="KAL0973301.1"/>
    <property type="molecule type" value="Genomic_DNA"/>
</dbReference>
<comment type="caution">
    <text evidence="7">The sequence shown here is derived from an EMBL/GenBank/DDBJ whole genome shotgun (WGS) entry which is preliminary data.</text>
</comment>
<feature type="region of interest" description="Disordered" evidence="5">
    <location>
        <begin position="147"/>
        <end position="233"/>
    </location>
</feature>
<evidence type="ECO:0000313" key="7">
    <source>
        <dbReference type="EMBL" id="KAL0973301.1"/>
    </source>
</evidence>
<dbReference type="GO" id="GO:0005654">
    <property type="term" value="C:nucleoplasm"/>
    <property type="evidence" value="ECO:0007669"/>
    <property type="project" value="UniProtKB-SubCell"/>
</dbReference>
<comment type="subcellular location">
    <subcellularLocation>
        <location evidence="1">Nucleus</location>
        <location evidence="1">Nucleoplasm</location>
    </subcellularLocation>
</comment>
<evidence type="ECO:0000256" key="5">
    <source>
        <dbReference type="SAM" id="MobiDB-lite"/>
    </source>
</evidence>
<evidence type="ECO:0000256" key="2">
    <source>
        <dbReference type="ARBA" id="ARBA00022884"/>
    </source>
</evidence>
<gene>
    <name evidence="7" type="ORF">UPYG_G00201670</name>
</gene>
<feature type="compositionally biased region" description="Polar residues" evidence="5">
    <location>
        <begin position="97"/>
        <end position="116"/>
    </location>
</feature>
<dbReference type="SUPFAM" id="SSF54928">
    <property type="entry name" value="RNA-binding domain, RBD"/>
    <property type="match status" value="1"/>
</dbReference>
<accession>A0ABD0WJZ2</accession>
<evidence type="ECO:0000256" key="4">
    <source>
        <dbReference type="PROSITE-ProRule" id="PRU00176"/>
    </source>
</evidence>
<dbReference type="PROSITE" id="PS50102">
    <property type="entry name" value="RRM"/>
    <property type="match status" value="1"/>
</dbReference>
<dbReference type="InterPro" id="IPR035979">
    <property type="entry name" value="RBD_domain_sf"/>
</dbReference>
<dbReference type="Gene3D" id="3.30.70.330">
    <property type="match status" value="1"/>
</dbReference>
<dbReference type="GO" id="GO:0003723">
    <property type="term" value="F:RNA binding"/>
    <property type="evidence" value="ECO:0007669"/>
    <property type="project" value="UniProtKB-UniRule"/>
</dbReference>
<dbReference type="PANTHER" id="PTHR13798:SF11">
    <property type="entry name" value="RNA-BINDING PROTEIN 7-RELATED"/>
    <property type="match status" value="1"/>
</dbReference>
<dbReference type="AlphaFoldDB" id="A0ABD0WJZ2"/>
<keyword evidence="3" id="KW-0539">Nucleus</keyword>
<evidence type="ECO:0000256" key="3">
    <source>
        <dbReference type="ARBA" id="ARBA00023242"/>
    </source>
</evidence>
<reference evidence="7 8" key="1">
    <citation type="submission" date="2024-06" db="EMBL/GenBank/DDBJ databases">
        <authorList>
            <person name="Pan Q."/>
            <person name="Wen M."/>
            <person name="Jouanno E."/>
            <person name="Zahm M."/>
            <person name="Klopp C."/>
            <person name="Cabau C."/>
            <person name="Louis A."/>
            <person name="Berthelot C."/>
            <person name="Parey E."/>
            <person name="Roest Crollius H."/>
            <person name="Montfort J."/>
            <person name="Robinson-Rechavi M."/>
            <person name="Bouchez O."/>
            <person name="Lampietro C."/>
            <person name="Lopez Roques C."/>
            <person name="Donnadieu C."/>
            <person name="Postlethwait J."/>
            <person name="Bobe J."/>
            <person name="Verreycken H."/>
            <person name="Guiguen Y."/>
        </authorList>
    </citation>
    <scope>NUCLEOTIDE SEQUENCE [LARGE SCALE GENOMIC DNA]</scope>
    <source>
        <strain evidence="7">Up_M1</strain>
        <tissue evidence="7">Testis</tissue>
    </source>
</reference>
<evidence type="ECO:0000259" key="6">
    <source>
        <dbReference type="PROSITE" id="PS50102"/>
    </source>
</evidence>
<dbReference type="PANTHER" id="PTHR13798">
    <property type="entry name" value="RNA BINDING MOTIF RBM PROTEIN -RELATED"/>
    <property type="match status" value="1"/>
</dbReference>
<dbReference type="InterPro" id="IPR000504">
    <property type="entry name" value="RRM_dom"/>
</dbReference>
<protein>
    <recommendedName>
        <fullName evidence="6">RRM domain-containing protein</fullName>
    </recommendedName>
</protein>
<dbReference type="Pfam" id="PF00076">
    <property type="entry name" value="RRM_1"/>
    <property type="match status" value="1"/>
</dbReference>
<organism evidence="7 8">
    <name type="scientific">Umbra pygmaea</name>
    <name type="common">Eastern mudminnow</name>
    <dbReference type="NCBI Taxonomy" id="75934"/>
    <lineage>
        <taxon>Eukaryota</taxon>
        <taxon>Metazoa</taxon>
        <taxon>Chordata</taxon>
        <taxon>Craniata</taxon>
        <taxon>Vertebrata</taxon>
        <taxon>Euteleostomi</taxon>
        <taxon>Actinopterygii</taxon>
        <taxon>Neopterygii</taxon>
        <taxon>Teleostei</taxon>
        <taxon>Protacanthopterygii</taxon>
        <taxon>Esociformes</taxon>
        <taxon>Umbridae</taxon>
        <taxon>Umbra</taxon>
    </lineage>
</organism>
<dbReference type="InterPro" id="IPR012677">
    <property type="entry name" value="Nucleotide-bd_a/b_plait_sf"/>
</dbReference>
<dbReference type="SMART" id="SM00360">
    <property type="entry name" value="RRM"/>
    <property type="match status" value="1"/>
</dbReference>